<reference evidence="4 5" key="1">
    <citation type="submission" date="2020-04" db="EMBL/GenBank/DDBJ databases">
        <authorList>
            <person name="De Canck E."/>
        </authorList>
    </citation>
    <scope>NUCLEOTIDE SEQUENCE [LARGE SCALE GENOMIC DNA]</scope>
    <source>
        <strain evidence="4 5">LMG 3328</strain>
    </source>
</reference>
<proteinExistence type="predicted"/>
<feature type="domain" description="Glucosamine inositolphosphorylceramide transferase 1 N-terminal" evidence="3">
    <location>
        <begin position="294"/>
        <end position="515"/>
    </location>
</feature>
<dbReference type="PANTHER" id="PTHR43772:SF2">
    <property type="entry name" value="PUTATIVE (AFU_ORTHOLOGUE AFUA_2G04480)-RELATED"/>
    <property type="match status" value="1"/>
</dbReference>
<keyword evidence="2" id="KW-0119">Carbohydrate metabolism</keyword>
<dbReference type="Pfam" id="PF24793">
    <property type="entry name" value="GINT1_N"/>
    <property type="match status" value="1"/>
</dbReference>
<organism evidence="4 5">
    <name type="scientific">Achromobacter ruhlandii</name>
    <dbReference type="NCBI Taxonomy" id="72557"/>
    <lineage>
        <taxon>Bacteria</taxon>
        <taxon>Pseudomonadati</taxon>
        <taxon>Pseudomonadota</taxon>
        <taxon>Betaproteobacteria</taxon>
        <taxon>Burkholderiales</taxon>
        <taxon>Alcaligenaceae</taxon>
        <taxon>Achromobacter</taxon>
    </lineage>
</organism>
<dbReference type="GO" id="GO:0045493">
    <property type="term" value="P:xylan catabolic process"/>
    <property type="evidence" value="ECO:0007669"/>
    <property type="project" value="UniProtKB-KW"/>
</dbReference>
<name>A0A2M9GYK3_9BURK</name>
<dbReference type="InterPro" id="IPR023296">
    <property type="entry name" value="Glyco_hydro_beta-prop_sf"/>
</dbReference>
<dbReference type="InterPro" id="IPR056442">
    <property type="entry name" value="GINT1_N"/>
</dbReference>
<evidence type="ECO:0000256" key="2">
    <source>
        <dbReference type="ARBA" id="ARBA00023277"/>
    </source>
</evidence>
<dbReference type="SUPFAM" id="SSF75005">
    <property type="entry name" value="Arabinanase/levansucrase/invertase"/>
    <property type="match status" value="1"/>
</dbReference>
<accession>A0A2M9GYK3</accession>
<keyword evidence="1" id="KW-0858">Xylan degradation</keyword>
<gene>
    <name evidence="4" type="ORF">LMG3328_04695</name>
</gene>
<dbReference type="RefSeq" id="WP_059271875.1">
    <property type="nucleotide sequence ID" value="NZ_CADILE010000015.1"/>
</dbReference>
<dbReference type="InterPro" id="IPR052176">
    <property type="entry name" value="Glycosyl_Hydrlase_43_Enz"/>
</dbReference>
<evidence type="ECO:0000313" key="5">
    <source>
        <dbReference type="Proteomes" id="UP000494122"/>
    </source>
</evidence>
<dbReference type="PANTHER" id="PTHR43772">
    <property type="entry name" value="ENDO-1,4-BETA-XYLANASE"/>
    <property type="match status" value="1"/>
</dbReference>
<evidence type="ECO:0000313" key="4">
    <source>
        <dbReference type="EMBL" id="CAB3909025.1"/>
    </source>
</evidence>
<dbReference type="AlphaFoldDB" id="A0A2M9GYK3"/>
<sequence>MKTYRVGLLLDGTDQPGWIHDMAEWLARSQDCDLAALLVMEKAVPEPRLGAKALFGTLSRLESRLLPARQRQMLACRDLREGLPASIPVLTLPGDPRDAGRDDGVAALGLDLVLMLGALPPLPPLRARMADWARLGVWRLGYSDIAVATSRYAGFWEVYQRQDHTTVKLWRVGAGEDEDTLLDQRSFNTEVFWLKNQTRAFSLGNFMVYDALLALARARPGVAPPGMQILSGQRRADPAEWDSAAYIARQAWLMTDLIVRRVMGRNVRWRIGMFPSVRQQAVVSEAMVLQPPKGRFFADPFVYTRDEHPYIFFEDYDFNSRKGTIAVATYEDGAFRLLGTALNLPYHLSFPYIFEYEGVTYMVPETCGNRSIELWKCTEFPLKWELDMTLMTDVSAVDTIIFKRGEYWWLLTNIDRTDGQNHCDELFAFFADSPRSTQWTPHACNPIVRNPMRARNAGIVVSPAGEVIRCAQYQGFCHYGKGVSLNRIEELSPSTYVETDGEIHYASFLRKRHASMHHWHHQGGHTVFDFAYME</sequence>
<dbReference type="EMBL" id="CADILE010000015">
    <property type="protein sequence ID" value="CAB3909025.1"/>
    <property type="molecule type" value="Genomic_DNA"/>
</dbReference>
<dbReference type="Proteomes" id="UP000494122">
    <property type="component" value="Unassembled WGS sequence"/>
</dbReference>
<keyword evidence="1" id="KW-0624">Polysaccharide degradation</keyword>
<protein>
    <recommendedName>
        <fullName evidence="3">Glucosamine inositolphosphorylceramide transferase 1 N-terminal domain-containing protein</fullName>
    </recommendedName>
</protein>
<evidence type="ECO:0000256" key="1">
    <source>
        <dbReference type="ARBA" id="ARBA00022651"/>
    </source>
</evidence>
<evidence type="ECO:0000259" key="3">
    <source>
        <dbReference type="Pfam" id="PF24793"/>
    </source>
</evidence>